<dbReference type="Gene3D" id="2.60.40.10">
    <property type="entry name" value="Immunoglobulins"/>
    <property type="match status" value="3"/>
</dbReference>
<dbReference type="InterPro" id="IPR013783">
    <property type="entry name" value="Ig-like_fold"/>
</dbReference>
<keyword evidence="1" id="KW-1133">Transmembrane helix</keyword>
<feature type="transmembrane region" description="Helical" evidence="1">
    <location>
        <begin position="365"/>
        <end position="386"/>
    </location>
</feature>
<dbReference type="InterPro" id="IPR018905">
    <property type="entry name" value="A-galactase_NEW3"/>
</dbReference>
<proteinExistence type="predicted"/>
<reference evidence="4 5" key="1">
    <citation type="submission" date="2017-08" db="EMBL/GenBank/DDBJ databases">
        <title>Burning lignite coal seam in the remote Altai Mountains harbors a hydrogen-driven thermophilic microbial community.</title>
        <authorList>
            <person name="Kadnikov V.V."/>
            <person name="Mardanov A.V."/>
            <person name="Ivasenko D."/>
            <person name="Beletsky A.V."/>
            <person name="Karnachuk O.V."/>
            <person name="Ravin N.V."/>
        </authorList>
    </citation>
    <scope>NUCLEOTIDE SEQUENCE [LARGE SCALE GENOMIC DNA]</scope>
    <source>
        <strain evidence="4">AL33</strain>
    </source>
</reference>
<gene>
    <name evidence="4" type="ORF">HSCHL_1772</name>
</gene>
<sequence length="392" mass="42174">MPRFRPVKAVQAGPAMTAALAALLWTLFEVFSGPAFAAPAGVTFFTPYTDVAVTPGETITYSIEIKNATGEIRRMKLAAQAPSGWETNLTAGGYKIQEIAVRPNDSETVTFTVDVPLKIDKGTYRVALLADGAPVLPLFVNVTEQGTYQAELSTDQPNMEGTNKSTFNYELKLKNRTPDAQTFALRADAEAGWNVQFTVEGNDVTSVSVDPGGQKTIRVSINPPSRIEAGTYKIPVRAETKNLSAETTLEVVIRGTYGLKLTTPDEVLSTSITAGGERRVKLRVENTGSAPLAKIQLSADTPVGWDVKFDPETIDTLAPNETKDVTATIRADKKAIAGDYVVTMNARTPEAEDSAAFRVTVKTSLLWGVVAVLIIGGVLAGLYALIQRYGRR</sequence>
<comment type="caution">
    <text evidence="4">The sequence shown here is derived from an EMBL/GenBank/DDBJ whole genome shotgun (WGS) entry which is preliminary data.</text>
</comment>
<organism evidence="4 5">
    <name type="scientific">Hydrogenibacillus schlegelii</name>
    <name type="common">Bacillus schlegelii</name>
    <dbReference type="NCBI Taxonomy" id="1484"/>
    <lineage>
        <taxon>Bacteria</taxon>
        <taxon>Bacillati</taxon>
        <taxon>Bacillota</taxon>
        <taxon>Bacilli</taxon>
        <taxon>Bacillales</taxon>
        <taxon>Bacillales Family X. Incertae Sedis</taxon>
        <taxon>Hydrogenibacillus</taxon>
    </lineage>
</organism>
<keyword evidence="2" id="KW-0732">Signal</keyword>
<dbReference type="AlphaFoldDB" id="A0A2T5GF66"/>
<dbReference type="Pfam" id="PF10633">
    <property type="entry name" value="NPCBM_assoc"/>
    <property type="match status" value="2"/>
</dbReference>
<evidence type="ECO:0000313" key="5">
    <source>
        <dbReference type="Proteomes" id="UP000244180"/>
    </source>
</evidence>
<protein>
    <recommendedName>
        <fullName evidence="3">Alpha-galactosidase NEW3 domain-containing protein</fullName>
    </recommendedName>
</protein>
<dbReference type="EMBL" id="PEBV01000001">
    <property type="protein sequence ID" value="PTQ54829.1"/>
    <property type="molecule type" value="Genomic_DNA"/>
</dbReference>
<dbReference type="RefSeq" id="WP_272999336.1">
    <property type="nucleotide sequence ID" value="NZ_PEBV01000001.1"/>
</dbReference>
<feature type="domain" description="Alpha-galactosidase NEW3" evidence="3">
    <location>
        <begin position="272"/>
        <end position="347"/>
    </location>
</feature>
<evidence type="ECO:0000256" key="2">
    <source>
        <dbReference type="SAM" id="SignalP"/>
    </source>
</evidence>
<dbReference type="Proteomes" id="UP000244180">
    <property type="component" value="Unassembled WGS sequence"/>
</dbReference>
<evidence type="ECO:0000259" key="3">
    <source>
        <dbReference type="Pfam" id="PF10633"/>
    </source>
</evidence>
<feature type="domain" description="Alpha-galactosidase NEW3" evidence="3">
    <location>
        <begin position="53"/>
        <end position="128"/>
    </location>
</feature>
<evidence type="ECO:0000313" key="4">
    <source>
        <dbReference type="EMBL" id="PTQ54829.1"/>
    </source>
</evidence>
<dbReference type="PANTHER" id="PTHR39198">
    <property type="entry name" value="HYPOTHETICAL MEMBRANE PROTEIN, CONSERVED"/>
    <property type="match status" value="1"/>
</dbReference>
<name>A0A2T5GF66_HYDSH</name>
<accession>A0A2T5GF66</accession>
<feature type="chain" id="PRO_5015456659" description="Alpha-galactosidase NEW3 domain-containing protein" evidence="2">
    <location>
        <begin position="38"/>
        <end position="392"/>
    </location>
</feature>
<evidence type="ECO:0000256" key="1">
    <source>
        <dbReference type="SAM" id="Phobius"/>
    </source>
</evidence>
<feature type="signal peptide" evidence="2">
    <location>
        <begin position="1"/>
        <end position="37"/>
    </location>
</feature>
<dbReference type="PANTHER" id="PTHR39198:SF1">
    <property type="entry name" value="ALPHA-GALACTOSIDASE NEW3 DOMAIN-CONTAINING PROTEIN"/>
    <property type="match status" value="1"/>
</dbReference>
<keyword evidence="1" id="KW-0812">Transmembrane</keyword>
<keyword evidence="1" id="KW-0472">Membrane</keyword>